<dbReference type="SUPFAM" id="SSF82689">
    <property type="entry name" value="Mechanosensitive channel protein MscS (YggB), C-terminal domain"/>
    <property type="match status" value="1"/>
</dbReference>
<dbReference type="Proteomes" id="UP000003922">
    <property type="component" value="Unassembled WGS sequence"/>
</dbReference>
<feature type="compositionally biased region" description="Basic and acidic residues" evidence="1">
    <location>
        <begin position="71"/>
        <end position="95"/>
    </location>
</feature>
<reference evidence="2" key="1">
    <citation type="submission" date="2004-02" db="EMBL/GenBank/DDBJ databases">
        <authorList>
            <consortium name="DOE Joint Genome Institute"/>
        </authorList>
    </citation>
    <scope>NUCLEOTIDE SEQUENCE [LARGE SCALE GENOMIC DNA]</scope>
    <source>
        <strain evidence="2">WH 8501</strain>
    </source>
</reference>
<protein>
    <recommendedName>
        <fullName evidence="4">MscS Mechanosensitive ion channel</fullName>
    </recommendedName>
</protein>
<name>Q4BZ32_CROWT</name>
<gene>
    <name evidence="2" type="ORF">CwatDRAFT_1678</name>
</gene>
<proteinExistence type="predicted"/>
<accession>Q4BZ32</accession>
<dbReference type="InterPro" id="IPR011066">
    <property type="entry name" value="MscS_channel_C_sf"/>
</dbReference>
<organism evidence="2 3">
    <name type="scientific">Crocosphaera watsonii WH 8501</name>
    <dbReference type="NCBI Taxonomy" id="165597"/>
    <lineage>
        <taxon>Bacteria</taxon>
        <taxon>Bacillati</taxon>
        <taxon>Cyanobacteriota</taxon>
        <taxon>Cyanophyceae</taxon>
        <taxon>Oscillatoriophycideae</taxon>
        <taxon>Chroococcales</taxon>
        <taxon>Aphanothecaceae</taxon>
        <taxon>Crocosphaera</taxon>
    </lineage>
</organism>
<keyword evidence="3" id="KW-1185">Reference proteome</keyword>
<evidence type="ECO:0000313" key="3">
    <source>
        <dbReference type="Proteomes" id="UP000003922"/>
    </source>
</evidence>
<evidence type="ECO:0000313" key="2">
    <source>
        <dbReference type="EMBL" id="EAM49159.1"/>
    </source>
</evidence>
<dbReference type="GO" id="GO:0016020">
    <property type="term" value="C:membrane"/>
    <property type="evidence" value="ECO:0007669"/>
    <property type="project" value="InterPro"/>
</dbReference>
<reference evidence="2" key="2">
    <citation type="submission" date="2005-06" db="EMBL/GenBank/DDBJ databases">
        <title>Sequencing of the draft genome and assembly of Crocosphaera watsonii WH 8501.</title>
        <authorList>
            <consortium name="US DOE Joint Genome Institute (JGI-PGF)"/>
            <person name="Copeland A."/>
            <person name="Lucas S."/>
            <person name="Lapidus A."/>
            <person name="Barry K."/>
            <person name="Detter C."/>
            <person name="Glavina T."/>
            <person name="Hammon N."/>
            <person name="Israni S."/>
            <person name="Pitluck S."/>
            <person name="Richardson P."/>
        </authorList>
    </citation>
    <scope>NUCLEOTIDE SEQUENCE [LARGE SCALE GENOMIC DNA]</scope>
    <source>
        <strain evidence="2">WH 8501</strain>
    </source>
</reference>
<dbReference type="KEGG" id="cwa:CwatDRAFT_1678"/>
<dbReference type="EMBL" id="AADV02000087">
    <property type="protein sequence ID" value="EAM49159.1"/>
    <property type="molecule type" value="Genomic_DNA"/>
</dbReference>
<sequence>MWISKPYKQFQIKSDLYFKIDSEFRAEGIEIPFPQRDVHFRSSDVPSQNISPELINSLSNLSNSLATWLKENSHNQTRQDKNKDIQSNKVIKKENSTPNEDDISH</sequence>
<reference evidence="2" key="3">
    <citation type="submission" date="2016-12" db="EMBL/GenBank/DDBJ databases">
        <title>Annotation of the draft genome assembly of Crocosphaera watsonii WH 8501.</title>
        <authorList>
            <consortium name="US DOE Joint Genome Institute (JGI-ORNL)"/>
            <person name="Larimer F."/>
            <person name="Land M."/>
        </authorList>
    </citation>
    <scope>NUCLEOTIDE SEQUENCE</scope>
    <source>
        <strain evidence="2">WH 8501</strain>
    </source>
</reference>
<feature type="region of interest" description="Disordered" evidence="1">
    <location>
        <begin position="71"/>
        <end position="105"/>
    </location>
</feature>
<comment type="caution">
    <text evidence="2">The sequence shown here is derived from an EMBL/GenBank/DDBJ whole genome shotgun (WGS) entry which is preliminary data.</text>
</comment>
<dbReference type="AlphaFoldDB" id="Q4BZ32"/>
<evidence type="ECO:0000256" key="1">
    <source>
        <dbReference type="SAM" id="MobiDB-lite"/>
    </source>
</evidence>
<dbReference type="Gene3D" id="3.30.70.100">
    <property type="match status" value="1"/>
</dbReference>
<evidence type="ECO:0008006" key="4">
    <source>
        <dbReference type="Google" id="ProtNLM"/>
    </source>
</evidence>